<organism evidence="3 4">
    <name type="scientific">Motilibacter deserti</name>
    <dbReference type="NCBI Taxonomy" id="2714956"/>
    <lineage>
        <taxon>Bacteria</taxon>
        <taxon>Bacillati</taxon>
        <taxon>Actinomycetota</taxon>
        <taxon>Actinomycetes</taxon>
        <taxon>Motilibacterales</taxon>
        <taxon>Motilibacteraceae</taxon>
        <taxon>Motilibacter</taxon>
    </lineage>
</organism>
<dbReference type="Pfam" id="PF00535">
    <property type="entry name" value="Glycos_transf_2"/>
    <property type="match status" value="1"/>
</dbReference>
<evidence type="ECO:0000256" key="1">
    <source>
        <dbReference type="SAM" id="MobiDB-lite"/>
    </source>
</evidence>
<dbReference type="Proteomes" id="UP000800981">
    <property type="component" value="Unassembled WGS sequence"/>
</dbReference>
<dbReference type="SUPFAM" id="SSF53448">
    <property type="entry name" value="Nucleotide-diphospho-sugar transferases"/>
    <property type="match status" value="1"/>
</dbReference>
<dbReference type="InterPro" id="IPR029044">
    <property type="entry name" value="Nucleotide-diphossugar_trans"/>
</dbReference>
<dbReference type="Gene3D" id="3.90.550.10">
    <property type="entry name" value="Spore Coat Polysaccharide Biosynthesis Protein SpsA, Chain A"/>
    <property type="match status" value="1"/>
</dbReference>
<evidence type="ECO:0000313" key="4">
    <source>
        <dbReference type="Proteomes" id="UP000800981"/>
    </source>
</evidence>
<gene>
    <name evidence="3" type="ORF">G9H71_02900</name>
</gene>
<dbReference type="InterPro" id="IPR050834">
    <property type="entry name" value="Glycosyltransf_2"/>
</dbReference>
<feature type="region of interest" description="Disordered" evidence="1">
    <location>
        <begin position="1"/>
        <end position="24"/>
    </location>
</feature>
<evidence type="ECO:0000259" key="2">
    <source>
        <dbReference type="Pfam" id="PF00535"/>
    </source>
</evidence>
<dbReference type="CDD" id="cd00761">
    <property type="entry name" value="Glyco_tranf_GTA_type"/>
    <property type="match status" value="1"/>
</dbReference>
<dbReference type="PANTHER" id="PTHR43685:SF2">
    <property type="entry name" value="GLYCOSYLTRANSFERASE 2-LIKE DOMAIN-CONTAINING PROTEIN"/>
    <property type="match status" value="1"/>
</dbReference>
<name>A0ABX0GPT7_9ACTN</name>
<accession>A0ABX0GPT7</accession>
<sequence length="366" mass="40268">MSDGHDVRTLTRSPAPRSRRGDSAAPVPLVSVVIPTRNRARMLPRALATILEQELEDPGSLEIVVVDDGSTDDTPQVLAALGDPRLRVLRHDHATGVSRARNDGTAYARGRWVAWLDDDDFWAPEKLRLQLAAVQATPGARWCNGGAVIVDSAFQILYTQPCPPTAGLGPTLLRRNYVTGGGSGVLADRQLVLDLGGFDEELSIFADWHMWCRLAMAAPIAVVDAPLVTYVDHSEGMSHHRLRLLSELEVLRPKLHEIGDTVGVRVDIDEDHLLQWMLRQQVRAGRRRDAALLHAQLLLAGIVPLRHMLPSTVLGIVAPGFRRRRWERREQVHTDPDYAAAASTWLVPLQRRSTAPSPAPVAVDGS</sequence>
<evidence type="ECO:0000313" key="3">
    <source>
        <dbReference type="EMBL" id="NHC12727.1"/>
    </source>
</evidence>
<dbReference type="RefSeq" id="WP_166277523.1">
    <property type="nucleotide sequence ID" value="NZ_JAANNP010000001.1"/>
</dbReference>
<dbReference type="InterPro" id="IPR001173">
    <property type="entry name" value="Glyco_trans_2-like"/>
</dbReference>
<proteinExistence type="predicted"/>
<comment type="caution">
    <text evidence="3">The sequence shown here is derived from an EMBL/GenBank/DDBJ whole genome shotgun (WGS) entry which is preliminary data.</text>
</comment>
<keyword evidence="4" id="KW-1185">Reference proteome</keyword>
<feature type="domain" description="Glycosyltransferase 2-like" evidence="2">
    <location>
        <begin position="31"/>
        <end position="137"/>
    </location>
</feature>
<reference evidence="3 4" key="1">
    <citation type="submission" date="2020-03" db="EMBL/GenBank/DDBJ databases">
        <title>Two novel Motilibacter sp.</title>
        <authorList>
            <person name="Liu S."/>
        </authorList>
    </citation>
    <scope>NUCLEOTIDE SEQUENCE [LARGE SCALE GENOMIC DNA]</scope>
    <source>
        <strain evidence="3 4">E257</strain>
    </source>
</reference>
<protein>
    <submittedName>
        <fullName evidence="3">Glycosyltransferase family 2 protein</fullName>
    </submittedName>
</protein>
<dbReference type="EMBL" id="JAANNP010000001">
    <property type="protein sequence ID" value="NHC12727.1"/>
    <property type="molecule type" value="Genomic_DNA"/>
</dbReference>
<dbReference type="PANTHER" id="PTHR43685">
    <property type="entry name" value="GLYCOSYLTRANSFERASE"/>
    <property type="match status" value="1"/>
</dbReference>